<proteinExistence type="predicted"/>
<protein>
    <recommendedName>
        <fullName evidence="4">LamG domain-containing protein</fullName>
    </recommendedName>
</protein>
<evidence type="ECO:0000256" key="1">
    <source>
        <dbReference type="SAM" id="SignalP"/>
    </source>
</evidence>
<name>A0ABS5AR68_9PSEU</name>
<dbReference type="EMBL" id="JAGIOO010000001">
    <property type="protein sequence ID" value="MBP2479059.1"/>
    <property type="molecule type" value="Genomic_DNA"/>
</dbReference>
<sequence length="288" mass="30660">MRRSPLLPAVALLAACLSPTAAAHPRACGYDATVLADSPVAYWRMDGGSREPDLSGHGHTGVYAGGRAPAVLPNGERAADFDGATGYLEVADHPSLSPATTGELTLEAWLRPDVLEFPNTEGSGYVHWLGKGAPGQHEYVARMYAKTNTEDRPNRVSGYAFNPSGGLGAGSYFQDALTAGRWIHYVLVINARVRTPEYPHGYTKVYRDGVLRDQDHLVIRDVVITPVDGTAPLRVGTRDFGSWFAGAVGKVAVYGHELSAARVAAHTAAMPSCARGQSCTATKRSSEV</sequence>
<evidence type="ECO:0000313" key="2">
    <source>
        <dbReference type="EMBL" id="MBP2479059.1"/>
    </source>
</evidence>
<evidence type="ECO:0008006" key="4">
    <source>
        <dbReference type="Google" id="ProtNLM"/>
    </source>
</evidence>
<keyword evidence="1" id="KW-0732">Signal</keyword>
<accession>A0ABS5AR68</accession>
<comment type="caution">
    <text evidence="2">The sequence shown here is derived from an EMBL/GenBank/DDBJ whole genome shotgun (WGS) entry which is preliminary data.</text>
</comment>
<organism evidence="2 3">
    <name type="scientific">Crossiella equi</name>
    <dbReference type="NCBI Taxonomy" id="130796"/>
    <lineage>
        <taxon>Bacteria</taxon>
        <taxon>Bacillati</taxon>
        <taxon>Actinomycetota</taxon>
        <taxon>Actinomycetes</taxon>
        <taxon>Pseudonocardiales</taxon>
        <taxon>Pseudonocardiaceae</taxon>
        <taxon>Crossiella</taxon>
    </lineage>
</organism>
<dbReference type="InterPro" id="IPR013320">
    <property type="entry name" value="ConA-like_dom_sf"/>
</dbReference>
<dbReference type="Proteomes" id="UP001519363">
    <property type="component" value="Unassembled WGS sequence"/>
</dbReference>
<dbReference type="Pfam" id="PF13385">
    <property type="entry name" value="Laminin_G_3"/>
    <property type="match status" value="1"/>
</dbReference>
<feature type="signal peptide" evidence="1">
    <location>
        <begin position="1"/>
        <end position="23"/>
    </location>
</feature>
<reference evidence="2 3" key="1">
    <citation type="submission" date="2021-03" db="EMBL/GenBank/DDBJ databases">
        <title>Sequencing the genomes of 1000 actinobacteria strains.</title>
        <authorList>
            <person name="Klenk H.-P."/>
        </authorList>
    </citation>
    <scope>NUCLEOTIDE SEQUENCE [LARGE SCALE GENOMIC DNA]</scope>
    <source>
        <strain evidence="2 3">DSM 44580</strain>
    </source>
</reference>
<dbReference type="RefSeq" id="WP_209707688.1">
    <property type="nucleotide sequence ID" value="NZ_JAGIOO010000001.1"/>
</dbReference>
<evidence type="ECO:0000313" key="3">
    <source>
        <dbReference type="Proteomes" id="UP001519363"/>
    </source>
</evidence>
<feature type="chain" id="PRO_5047172696" description="LamG domain-containing protein" evidence="1">
    <location>
        <begin position="24"/>
        <end position="288"/>
    </location>
</feature>
<dbReference type="SUPFAM" id="SSF49899">
    <property type="entry name" value="Concanavalin A-like lectins/glucanases"/>
    <property type="match status" value="1"/>
</dbReference>
<gene>
    <name evidence="2" type="ORF">JOF53_007931</name>
</gene>
<keyword evidence="3" id="KW-1185">Reference proteome</keyword>
<dbReference type="Gene3D" id="2.60.120.200">
    <property type="match status" value="1"/>
</dbReference>
<dbReference type="PROSITE" id="PS51257">
    <property type="entry name" value="PROKAR_LIPOPROTEIN"/>
    <property type="match status" value="1"/>
</dbReference>